<dbReference type="EMBL" id="SJTG01000004">
    <property type="protein sequence ID" value="TCI07997.1"/>
    <property type="molecule type" value="Genomic_DNA"/>
</dbReference>
<feature type="signal peptide" evidence="3">
    <location>
        <begin position="1"/>
        <end position="27"/>
    </location>
</feature>
<dbReference type="AlphaFoldDB" id="A0A4R0YSG6"/>
<comment type="similarity">
    <text evidence="1">Belongs to the TrbG/VirB9 family.</text>
</comment>
<dbReference type="Proteomes" id="UP000291822">
    <property type="component" value="Unassembled WGS sequence"/>
</dbReference>
<dbReference type="InterPro" id="IPR014142">
    <property type="entry name" value="TrbG_Ti"/>
</dbReference>
<dbReference type="InterPro" id="IPR038161">
    <property type="entry name" value="VirB9/CagX/TrbG_C_sf"/>
</dbReference>
<protein>
    <submittedName>
        <fullName evidence="4">P-type conjugative transfer protein TrbG</fullName>
    </submittedName>
</protein>
<name>A0A4R0YSG6_9GAMM</name>
<dbReference type="RefSeq" id="WP_131152060.1">
    <property type="nucleotide sequence ID" value="NZ_SJTG01000004.1"/>
</dbReference>
<sequence length="297" mass="32781">MKKFLIGAAMAAAPLALCAQTSESAMAEQYFSQTNPSLTNQEKAGLNISEKWMSRSGEANKPVPGEDGTVRFVYGASQPSIVCAVMQVCDVELQPGEVVNSVNVGDAVRWLVEPAISGAGPAAVQHLIIKPLDVGLDSSLVVATNIRIYHIRLRSHRSQYMPRVAFIYPEVAAAKWAALQRAQQVERQRQTIPATREYLGDLNFNYKVSGRAPWKPVRVYHDGRKTIIEMPKTLSQGEAPTLMAIRDSQSVLKKDEQVLLNYRLQGNRYIVDSIIDKAMLVAGTGRGQMKITIERTQ</sequence>
<organism evidence="4 5">
    <name type="scientific">Dyella soli</name>
    <dbReference type="NCBI Taxonomy" id="522319"/>
    <lineage>
        <taxon>Bacteria</taxon>
        <taxon>Pseudomonadati</taxon>
        <taxon>Pseudomonadota</taxon>
        <taxon>Gammaproteobacteria</taxon>
        <taxon>Lysobacterales</taxon>
        <taxon>Rhodanobacteraceae</taxon>
        <taxon>Dyella</taxon>
    </lineage>
</organism>
<reference evidence="4 5" key="1">
    <citation type="submission" date="2019-02" db="EMBL/GenBank/DDBJ databases">
        <title>Dyella amyloliquefaciens sp. nov., isolated from forest soil.</title>
        <authorList>
            <person name="Gao Z.-H."/>
            <person name="Qiu L.-H."/>
        </authorList>
    </citation>
    <scope>NUCLEOTIDE SEQUENCE [LARGE SCALE GENOMIC DNA]</scope>
    <source>
        <strain evidence="4 5">KACC 12747</strain>
    </source>
</reference>
<evidence type="ECO:0000256" key="1">
    <source>
        <dbReference type="ARBA" id="ARBA00006135"/>
    </source>
</evidence>
<gene>
    <name evidence="4" type="primary">trbG</name>
    <name evidence="4" type="ORF">EZM97_25360</name>
</gene>
<dbReference type="Gene3D" id="2.60.40.2500">
    <property type="match status" value="1"/>
</dbReference>
<proteinExistence type="inferred from homology"/>
<dbReference type="Pfam" id="PF03524">
    <property type="entry name" value="CagX"/>
    <property type="match status" value="1"/>
</dbReference>
<dbReference type="CDD" id="cd06911">
    <property type="entry name" value="VirB9_CagX_TrbG"/>
    <property type="match status" value="1"/>
</dbReference>
<evidence type="ECO:0000313" key="5">
    <source>
        <dbReference type="Proteomes" id="UP000291822"/>
    </source>
</evidence>
<comment type="caution">
    <text evidence="4">The sequence shown here is derived from an EMBL/GenBank/DDBJ whole genome shotgun (WGS) entry which is preliminary data.</text>
</comment>
<accession>A0A4R0YSG6</accession>
<evidence type="ECO:0000313" key="4">
    <source>
        <dbReference type="EMBL" id="TCI07997.1"/>
    </source>
</evidence>
<keyword evidence="2 3" id="KW-0732">Signal</keyword>
<dbReference type="InterPro" id="IPR033645">
    <property type="entry name" value="VirB9/CagX/TrbG_C"/>
</dbReference>
<dbReference type="NCBIfam" id="TIGR02775">
    <property type="entry name" value="TrbG_Ti"/>
    <property type="match status" value="1"/>
</dbReference>
<evidence type="ECO:0000256" key="2">
    <source>
        <dbReference type="ARBA" id="ARBA00022729"/>
    </source>
</evidence>
<evidence type="ECO:0000256" key="3">
    <source>
        <dbReference type="SAM" id="SignalP"/>
    </source>
</evidence>
<dbReference type="NCBIfam" id="NF010460">
    <property type="entry name" value="PRK13885.1"/>
    <property type="match status" value="1"/>
</dbReference>
<dbReference type="InterPro" id="IPR010258">
    <property type="entry name" value="Conjugal_tfr_TrbG/VirB9/CagX"/>
</dbReference>
<keyword evidence="5" id="KW-1185">Reference proteome</keyword>
<feature type="chain" id="PRO_5020510597" evidence="3">
    <location>
        <begin position="28"/>
        <end position="297"/>
    </location>
</feature>